<dbReference type="Proteomes" id="UP000294901">
    <property type="component" value="Unassembled WGS sequence"/>
</dbReference>
<proteinExistence type="predicted"/>
<dbReference type="PANTHER" id="PTHR14239:SF10">
    <property type="entry name" value="REDUCTASE"/>
    <property type="match status" value="1"/>
</dbReference>
<gene>
    <name evidence="3" type="ORF">C8E87_7403</name>
</gene>
<evidence type="ECO:0000259" key="2">
    <source>
        <dbReference type="Pfam" id="PF03807"/>
    </source>
</evidence>
<evidence type="ECO:0000256" key="1">
    <source>
        <dbReference type="ARBA" id="ARBA00023002"/>
    </source>
</evidence>
<feature type="domain" description="Pyrroline-5-carboxylate reductase catalytic N-terminal" evidence="2">
    <location>
        <begin position="3"/>
        <end position="92"/>
    </location>
</feature>
<dbReference type="InterPro" id="IPR036291">
    <property type="entry name" value="NAD(P)-bd_dom_sf"/>
</dbReference>
<dbReference type="PANTHER" id="PTHR14239">
    <property type="entry name" value="DUDULIN-RELATED"/>
    <property type="match status" value="1"/>
</dbReference>
<dbReference type="InterPro" id="IPR051267">
    <property type="entry name" value="STEAP_metalloreductase"/>
</dbReference>
<dbReference type="InterPro" id="IPR028939">
    <property type="entry name" value="P5C_Rdtase_cat_N"/>
</dbReference>
<accession>A0A4R6J8N9</accession>
<protein>
    <recommendedName>
        <fullName evidence="2">Pyrroline-5-carboxylate reductase catalytic N-terminal domain-containing protein</fullName>
    </recommendedName>
</protein>
<evidence type="ECO:0000313" key="3">
    <source>
        <dbReference type="EMBL" id="TDO31964.1"/>
    </source>
</evidence>
<keyword evidence="1" id="KW-0560">Oxidoreductase</keyword>
<keyword evidence="4" id="KW-1185">Reference proteome</keyword>
<name>A0A4R6J8N9_9ACTN</name>
<dbReference type="RefSeq" id="WP_133877995.1">
    <property type="nucleotide sequence ID" value="NZ_BOMD01000044.1"/>
</dbReference>
<comment type="caution">
    <text evidence="3">The sequence shown here is derived from an EMBL/GenBank/DDBJ whole genome shotgun (WGS) entry which is preliminary data.</text>
</comment>
<dbReference type="GO" id="GO:0016491">
    <property type="term" value="F:oxidoreductase activity"/>
    <property type="evidence" value="ECO:0007669"/>
    <property type="project" value="UniProtKB-KW"/>
</dbReference>
<dbReference type="AlphaFoldDB" id="A0A4R6J8N9"/>
<dbReference type="Pfam" id="PF03807">
    <property type="entry name" value="F420_oxidored"/>
    <property type="match status" value="1"/>
</dbReference>
<organism evidence="3 4">
    <name type="scientific">Paractinoplanes brasiliensis</name>
    <dbReference type="NCBI Taxonomy" id="52695"/>
    <lineage>
        <taxon>Bacteria</taxon>
        <taxon>Bacillati</taxon>
        <taxon>Actinomycetota</taxon>
        <taxon>Actinomycetes</taxon>
        <taxon>Micromonosporales</taxon>
        <taxon>Micromonosporaceae</taxon>
        <taxon>Paractinoplanes</taxon>
    </lineage>
</organism>
<dbReference type="OrthoDB" id="1523398at2"/>
<dbReference type="Gene3D" id="3.40.50.720">
    <property type="entry name" value="NAD(P)-binding Rossmann-like Domain"/>
    <property type="match status" value="1"/>
</dbReference>
<evidence type="ECO:0000313" key="4">
    <source>
        <dbReference type="Proteomes" id="UP000294901"/>
    </source>
</evidence>
<sequence length="225" mass="23073">MTTIGFIGSGRIGGALAQLAVAAGHDVVLSNSRGPDSLREAAARLGSRARAATTTEAAGAGDVVVVTIPIRAYRQVPVEALHGRVVIDTLNYDPARQGVVPEIEAGGIPPYLLLQAHLRDAYVVKAFSTVFFRHLPQLARPSGAPGRSAVPIAGDSATAKAAVAVLIDSLGFDAYDVGPLAESRRFAPGTPAQLAHLDPDGMFAAPGRPASAADLAALLEKADLS</sequence>
<reference evidence="3 4" key="1">
    <citation type="submission" date="2019-03" db="EMBL/GenBank/DDBJ databases">
        <title>Sequencing the genomes of 1000 actinobacteria strains.</title>
        <authorList>
            <person name="Klenk H.-P."/>
        </authorList>
    </citation>
    <scope>NUCLEOTIDE SEQUENCE [LARGE SCALE GENOMIC DNA]</scope>
    <source>
        <strain evidence="3 4">DSM 43805</strain>
    </source>
</reference>
<dbReference type="SUPFAM" id="SSF51735">
    <property type="entry name" value="NAD(P)-binding Rossmann-fold domains"/>
    <property type="match status" value="1"/>
</dbReference>
<dbReference type="EMBL" id="SNWR01000002">
    <property type="protein sequence ID" value="TDO31964.1"/>
    <property type="molecule type" value="Genomic_DNA"/>
</dbReference>